<reference evidence="8" key="1">
    <citation type="journal article" date="2004" name="Nature">
        <title>Genome duplication in the teleost fish Tetraodon nigroviridis reveals the early vertebrate proto-karyotype.</title>
        <authorList>
            <person name="Jaillon O."/>
            <person name="Aury J.-M."/>
            <person name="Brunet F."/>
            <person name="Petit J.-L."/>
            <person name="Stange-Thomann N."/>
            <person name="Mauceli E."/>
            <person name="Bouneau L."/>
            <person name="Fischer C."/>
            <person name="Ozouf-Costaz C."/>
            <person name="Bernot A."/>
            <person name="Nicaud S."/>
            <person name="Jaffe D."/>
            <person name="Fisher S."/>
            <person name="Lutfalla G."/>
            <person name="Dossat C."/>
            <person name="Segurens B."/>
            <person name="Dasilva C."/>
            <person name="Salanoubat M."/>
            <person name="Levy M."/>
            <person name="Boudet N."/>
            <person name="Castellano S."/>
            <person name="Anthouard V."/>
            <person name="Jubin C."/>
            <person name="Castelli V."/>
            <person name="Katinka M."/>
            <person name="Vacherie B."/>
            <person name="Biemont C."/>
            <person name="Skalli Z."/>
            <person name="Cattolico L."/>
            <person name="Poulain J."/>
            <person name="De Berardinis V."/>
            <person name="Cruaud C."/>
            <person name="Duprat S."/>
            <person name="Brottier P."/>
            <person name="Coutanceau J.-P."/>
            <person name="Gouzy J."/>
            <person name="Parra G."/>
            <person name="Lardier G."/>
            <person name="Chapple C."/>
            <person name="McKernan K.J."/>
            <person name="McEwan P."/>
            <person name="Bosak S."/>
            <person name="Kellis M."/>
            <person name="Volff J.-N."/>
            <person name="Guigo R."/>
            <person name="Zody M.C."/>
            <person name="Mesirov J."/>
            <person name="Lindblad-Toh K."/>
            <person name="Birren B."/>
            <person name="Nusbaum C."/>
            <person name="Kahn D."/>
            <person name="Robinson-Rechavi M."/>
            <person name="Laudet V."/>
            <person name="Schachter V."/>
            <person name="Quetier F."/>
            <person name="Saurin W."/>
            <person name="Scarpelli C."/>
            <person name="Wincker P."/>
            <person name="Lander E.S."/>
            <person name="Weissenbach J."/>
            <person name="Roest Crollius H."/>
        </authorList>
    </citation>
    <scope>NUCLEOTIDE SEQUENCE [LARGE SCALE GENOMIC DNA]</scope>
</reference>
<organism evidence="8">
    <name type="scientific">Tetraodon nigroviridis</name>
    <name type="common">Spotted green pufferfish</name>
    <name type="synonym">Chelonodon nigroviridis</name>
    <dbReference type="NCBI Taxonomy" id="99883"/>
    <lineage>
        <taxon>Eukaryota</taxon>
        <taxon>Metazoa</taxon>
        <taxon>Chordata</taxon>
        <taxon>Craniata</taxon>
        <taxon>Vertebrata</taxon>
        <taxon>Euteleostomi</taxon>
        <taxon>Actinopterygii</taxon>
        <taxon>Neopterygii</taxon>
        <taxon>Teleostei</taxon>
        <taxon>Neoteleostei</taxon>
        <taxon>Acanthomorphata</taxon>
        <taxon>Eupercaria</taxon>
        <taxon>Tetraodontiformes</taxon>
        <taxon>Tetradontoidea</taxon>
        <taxon>Tetraodontidae</taxon>
        <taxon>Tetraodon</taxon>
    </lineage>
</organism>
<gene>
    <name evidence="8" type="ORF">GSTENG00026243001</name>
</gene>
<keyword evidence="3 6" id="KW-0812">Transmembrane</keyword>
<accession>Q4S012</accession>
<evidence type="ECO:0000259" key="7">
    <source>
        <dbReference type="Pfam" id="PF07810"/>
    </source>
</evidence>
<proteinExistence type="inferred from homology"/>
<feature type="transmembrane region" description="Helical" evidence="6">
    <location>
        <begin position="150"/>
        <end position="170"/>
    </location>
</feature>
<dbReference type="OrthoDB" id="1936208at2759"/>
<evidence type="ECO:0000256" key="6">
    <source>
        <dbReference type="RuleBase" id="RU310713"/>
    </source>
</evidence>
<dbReference type="GO" id="GO:0005886">
    <property type="term" value="C:plasma membrane"/>
    <property type="evidence" value="ECO:0007669"/>
    <property type="project" value="InterPro"/>
</dbReference>
<dbReference type="AlphaFoldDB" id="Q4S012"/>
<evidence type="ECO:0000256" key="1">
    <source>
        <dbReference type="ARBA" id="ARBA00004141"/>
    </source>
</evidence>
<comment type="similarity">
    <text evidence="2 6">Belongs to the TMC family.</text>
</comment>
<feature type="non-terminal residue" evidence="8">
    <location>
        <position position="1"/>
    </location>
</feature>
<evidence type="ECO:0000256" key="3">
    <source>
        <dbReference type="ARBA" id="ARBA00022692"/>
    </source>
</evidence>
<feature type="transmembrane region" description="Helical" evidence="6">
    <location>
        <begin position="337"/>
        <end position="356"/>
    </location>
</feature>
<feature type="domain" description="TMC" evidence="7">
    <location>
        <begin position="224"/>
        <end position="335"/>
    </location>
</feature>
<evidence type="ECO:0000313" key="8">
    <source>
        <dbReference type="EMBL" id="CAG06020.1"/>
    </source>
</evidence>
<evidence type="ECO:0000256" key="2">
    <source>
        <dbReference type="ARBA" id="ARBA00006510"/>
    </source>
</evidence>
<keyword evidence="4 6" id="KW-1133">Transmembrane helix</keyword>
<dbReference type="KEGG" id="tng:GSTEN00026243G001"/>
<feature type="transmembrane region" description="Helical" evidence="6">
    <location>
        <begin position="295"/>
        <end position="316"/>
    </location>
</feature>
<dbReference type="PANTHER" id="PTHR23302">
    <property type="entry name" value="TRANSMEMBRANE CHANNEL-RELATED"/>
    <property type="match status" value="1"/>
</dbReference>
<dbReference type="GO" id="GO:0008381">
    <property type="term" value="F:mechanosensitive monoatomic ion channel activity"/>
    <property type="evidence" value="ECO:0007669"/>
    <property type="project" value="TreeGrafter"/>
</dbReference>
<feature type="transmembrane region" description="Helical" evidence="6">
    <location>
        <begin position="113"/>
        <end position="138"/>
    </location>
</feature>
<feature type="non-terminal residue" evidence="8">
    <location>
        <position position="358"/>
    </location>
</feature>
<feature type="transmembrane region" description="Helical" evidence="6">
    <location>
        <begin position="233"/>
        <end position="251"/>
    </location>
</feature>
<evidence type="ECO:0000256" key="4">
    <source>
        <dbReference type="ARBA" id="ARBA00022989"/>
    </source>
</evidence>
<dbReference type="InterPro" id="IPR012496">
    <property type="entry name" value="TMC_dom"/>
</dbReference>
<feature type="transmembrane region" description="Helical" evidence="6">
    <location>
        <begin position="20"/>
        <end position="38"/>
    </location>
</feature>
<dbReference type="EMBL" id="CAAE01014786">
    <property type="protein sequence ID" value="CAG06020.1"/>
    <property type="molecule type" value="Genomic_DNA"/>
</dbReference>
<dbReference type="InterPro" id="IPR038900">
    <property type="entry name" value="TMC"/>
</dbReference>
<reference evidence="8" key="2">
    <citation type="submission" date="2004-02" db="EMBL/GenBank/DDBJ databases">
        <authorList>
            <consortium name="Genoscope"/>
            <consortium name="Whitehead Institute Centre for Genome Research"/>
        </authorList>
    </citation>
    <scope>NUCLEOTIDE SEQUENCE</scope>
</reference>
<protein>
    <recommendedName>
        <fullName evidence="6">Transmembrane channel-like protein</fullName>
    </recommendedName>
</protein>
<evidence type="ECO:0000256" key="5">
    <source>
        <dbReference type="ARBA" id="ARBA00023136"/>
    </source>
</evidence>
<keyword evidence="5 6" id="KW-0472">Membrane</keyword>
<dbReference type="PANTHER" id="PTHR23302:SF66">
    <property type="entry name" value="TRANSMEMBRANE CHANNEL-LIKE PROTEIN"/>
    <property type="match status" value="1"/>
</dbReference>
<comment type="caution">
    <text evidence="8">The sequence shown here is derived from an EMBL/GenBank/DDBJ whole genome shotgun (WGS) entry which is preliminary data.</text>
</comment>
<dbReference type="Pfam" id="PF07810">
    <property type="entry name" value="TMC"/>
    <property type="match status" value="1"/>
</dbReference>
<sequence length="358" mass="41471">VFFGFYRRGSLDLPCLNMPLLYLAGILSILLLSFILVVRRTIVGYKHTWMLRKRYNMNVSYKIFCGWDFTIQDSDSASLKRGCIRNDLKLLLEEQRFSMRVAQRKLGQKVRLYLLRFFLNVLVLSLLGGAFYLIFFAINTSMKKTAYQGVIKLVFEYLPPVTITFVNLLLPHIFRKISTFEDYSFTMQINSTLVRSIFLKLASLGIYLMGETALRAHVLLPFQCRENRLGKEMYKLSIFNFLATICNAFLFNFPRKFLQEACPSSLLARLSGQQRFLIPFNVLDLVYGQTVSWMGVYYCPLLPLIGTVTLIVTFYIKKVTVLWCCRPEQRMFRASNSSVLFHFMLLLGLIMAAVTLGF</sequence>
<comment type="subcellular location">
    <subcellularLocation>
        <location evidence="1 6">Membrane</location>
        <topology evidence="1 6">Multi-pass membrane protein</topology>
    </subcellularLocation>
</comment>
<name>Q4S012_TETNG</name>